<keyword evidence="3" id="KW-1185">Reference proteome</keyword>
<keyword evidence="1" id="KW-0472">Membrane</keyword>
<accession>A0AAQ3NKF1</accession>
<organism evidence="2 3">
    <name type="scientific">Vigna mungo</name>
    <name type="common">Black gram</name>
    <name type="synonym">Phaseolus mungo</name>
    <dbReference type="NCBI Taxonomy" id="3915"/>
    <lineage>
        <taxon>Eukaryota</taxon>
        <taxon>Viridiplantae</taxon>
        <taxon>Streptophyta</taxon>
        <taxon>Embryophyta</taxon>
        <taxon>Tracheophyta</taxon>
        <taxon>Spermatophyta</taxon>
        <taxon>Magnoliopsida</taxon>
        <taxon>eudicotyledons</taxon>
        <taxon>Gunneridae</taxon>
        <taxon>Pentapetalae</taxon>
        <taxon>rosids</taxon>
        <taxon>fabids</taxon>
        <taxon>Fabales</taxon>
        <taxon>Fabaceae</taxon>
        <taxon>Papilionoideae</taxon>
        <taxon>50 kb inversion clade</taxon>
        <taxon>NPAAA clade</taxon>
        <taxon>indigoferoid/millettioid clade</taxon>
        <taxon>Phaseoleae</taxon>
        <taxon>Vigna</taxon>
    </lineage>
</organism>
<name>A0AAQ3NKF1_VIGMU</name>
<protein>
    <submittedName>
        <fullName evidence="2">Uncharacterized protein</fullName>
    </submittedName>
</protein>
<feature type="transmembrane region" description="Helical" evidence="1">
    <location>
        <begin position="70"/>
        <end position="91"/>
    </location>
</feature>
<dbReference type="EMBL" id="CP144696">
    <property type="protein sequence ID" value="WVZ10483.1"/>
    <property type="molecule type" value="Genomic_DNA"/>
</dbReference>
<evidence type="ECO:0000256" key="1">
    <source>
        <dbReference type="SAM" id="Phobius"/>
    </source>
</evidence>
<feature type="transmembrane region" description="Helical" evidence="1">
    <location>
        <begin position="12"/>
        <end position="34"/>
    </location>
</feature>
<sequence>MSRSCRQVKKKVPICFFFLSSSLYFIFLNCFNVHTHENKQFAFQSIPSPAIGSQKTSMGAREKRIDMSNLLVKVITFFIQQFVIISGFNFIQGLQPTLRKITARMV</sequence>
<dbReference type="AlphaFoldDB" id="A0AAQ3NKF1"/>
<keyword evidence="1" id="KW-0812">Transmembrane</keyword>
<dbReference type="Proteomes" id="UP001374535">
    <property type="component" value="Chromosome 5"/>
</dbReference>
<evidence type="ECO:0000313" key="3">
    <source>
        <dbReference type="Proteomes" id="UP001374535"/>
    </source>
</evidence>
<reference evidence="2 3" key="1">
    <citation type="journal article" date="2023" name="Life. Sci Alliance">
        <title>Evolutionary insights into 3D genome organization and epigenetic landscape of Vigna mungo.</title>
        <authorList>
            <person name="Junaid A."/>
            <person name="Singh B."/>
            <person name="Bhatia S."/>
        </authorList>
    </citation>
    <scope>NUCLEOTIDE SEQUENCE [LARGE SCALE GENOMIC DNA]</scope>
    <source>
        <strain evidence="2">Urdbean</strain>
    </source>
</reference>
<gene>
    <name evidence="2" type="ORF">V8G54_015013</name>
</gene>
<proteinExistence type="predicted"/>
<evidence type="ECO:0000313" key="2">
    <source>
        <dbReference type="EMBL" id="WVZ10483.1"/>
    </source>
</evidence>
<keyword evidence="1" id="KW-1133">Transmembrane helix</keyword>